<keyword evidence="1" id="KW-0175">Coiled coil</keyword>
<evidence type="ECO:0000313" key="3">
    <source>
        <dbReference type="Proteomes" id="UP001642540"/>
    </source>
</evidence>
<protein>
    <submittedName>
        <fullName evidence="2">Uncharacterized protein</fullName>
    </submittedName>
</protein>
<dbReference type="EMBL" id="CAXLJM020000058">
    <property type="protein sequence ID" value="CAL8119270.1"/>
    <property type="molecule type" value="Genomic_DNA"/>
</dbReference>
<dbReference type="Proteomes" id="UP001642540">
    <property type="component" value="Unassembled WGS sequence"/>
</dbReference>
<feature type="coiled-coil region" evidence="1">
    <location>
        <begin position="146"/>
        <end position="201"/>
    </location>
</feature>
<evidence type="ECO:0000256" key="1">
    <source>
        <dbReference type="SAM" id="Coils"/>
    </source>
</evidence>
<gene>
    <name evidence="2" type="ORF">ODALV1_LOCUS18473</name>
</gene>
<comment type="caution">
    <text evidence="2">The sequence shown here is derived from an EMBL/GenBank/DDBJ whole genome shotgun (WGS) entry which is preliminary data.</text>
</comment>
<proteinExistence type="predicted"/>
<accession>A0ABP1R7K3</accession>
<keyword evidence="3" id="KW-1185">Reference proteome</keyword>
<sequence length="296" mass="34598">MKSKFPEINNEDRFMYRQPSTVDCTVAMFQIEGERTKYFKCTSKRRVIIFESYFALLYPGRMVKRQARLLSSKKEKAEIVRQRKINGELEKIIRENDDELKSIHGKLKSSLDETDSLKVDVQRVLKLLATFHEERHMESNATDQRISEKNVELTNLQELLMQKEIEFQSVGERVKSFQCELENSNKESVSKSQQLELLQQQFDAERERTQNAVISEREYINQIQDLRSQITIKKAEVQSKCNIISAQKTLLDINTRDLNAAKNSYNQLKEEISRLEVGKLNLSEQLACLLVENPNE</sequence>
<name>A0ABP1R7K3_9HEXA</name>
<evidence type="ECO:0000313" key="2">
    <source>
        <dbReference type="EMBL" id="CAL8119270.1"/>
    </source>
</evidence>
<feature type="coiled-coil region" evidence="1">
    <location>
        <begin position="251"/>
        <end position="285"/>
    </location>
</feature>
<organism evidence="2 3">
    <name type="scientific">Orchesella dallaii</name>
    <dbReference type="NCBI Taxonomy" id="48710"/>
    <lineage>
        <taxon>Eukaryota</taxon>
        <taxon>Metazoa</taxon>
        <taxon>Ecdysozoa</taxon>
        <taxon>Arthropoda</taxon>
        <taxon>Hexapoda</taxon>
        <taxon>Collembola</taxon>
        <taxon>Entomobryomorpha</taxon>
        <taxon>Entomobryoidea</taxon>
        <taxon>Orchesellidae</taxon>
        <taxon>Orchesellinae</taxon>
        <taxon>Orchesella</taxon>
    </lineage>
</organism>
<reference evidence="2 3" key="1">
    <citation type="submission" date="2024-08" db="EMBL/GenBank/DDBJ databases">
        <authorList>
            <person name="Cucini C."/>
            <person name="Frati F."/>
        </authorList>
    </citation>
    <scope>NUCLEOTIDE SEQUENCE [LARGE SCALE GENOMIC DNA]</scope>
</reference>